<evidence type="ECO:0000313" key="2">
    <source>
        <dbReference type="Proteomes" id="UP000242181"/>
    </source>
</evidence>
<protein>
    <recommendedName>
        <fullName evidence="3">Molybdopterin-binding oxidoreductase</fullName>
    </recommendedName>
</protein>
<sequence length="144" mass="16344">MPPAEGPVVLRVSGLIGNTNSPGVAEFDQAMLEALPRHEFTTHTPWTRGEHHYRGLLVRDLLALVQAGGRQVRITALNDFHANLPVALAERFPVLLATHQDGIRMRVRDKGPLWLLLPLKDVPELDTKQYHEVMVWQINRMEVY</sequence>
<accession>A0A2P7R9T9</accession>
<organism evidence="1 2">
    <name type="scientific">Zobellella taiwanensis</name>
    <dbReference type="NCBI Taxonomy" id="347535"/>
    <lineage>
        <taxon>Bacteria</taxon>
        <taxon>Pseudomonadati</taxon>
        <taxon>Pseudomonadota</taxon>
        <taxon>Gammaproteobacteria</taxon>
        <taxon>Aeromonadales</taxon>
        <taxon>Aeromonadaceae</taxon>
        <taxon>Zobellella</taxon>
    </lineage>
</organism>
<dbReference type="Gene3D" id="3.90.420.10">
    <property type="entry name" value="Oxidoreductase, molybdopterin-binding domain"/>
    <property type="match status" value="1"/>
</dbReference>
<evidence type="ECO:0008006" key="3">
    <source>
        <dbReference type="Google" id="ProtNLM"/>
    </source>
</evidence>
<reference evidence="1 2" key="1">
    <citation type="submission" date="2018-03" db="EMBL/GenBank/DDBJ databases">
        <title>The draft genome of Zobellella taiwanensis JCM 13381.</title>
        <authorList>
            <person name="Liu L."/>
            <person name="Li L."/>
            <person name="Wang T."/>
            <person name="Zhang X."/>
            <person name="Liang L."/>
        </authorList>
    </citation>
    <scope>NUCLEOTIDE SEQUENCE [LARGE SCALE GENOMIC DNA]</scope>
    <source>
        <strain evidence="1 2">JCM 13381</strain>
    </source>
</reference>
<comment type="caution">
    <text evidence="1">The sequence shown here is derived from an EMBL/GenBank/DDBJ whole genome shotgun (WGS) entry which is preliminary data.</text>
</comment>
<dbReference type="SUPFAM" id="SSF56524">
    <property type="entry name" value="Oxidoreductase molybdopterin-binding domain"/>
    <property type="match status" value="1"/>
</dbReference>
<proteinExistence type="predicted"/>
<gene>
    <name evidence="1" type="ORF">C7I36_03190</name>
</gene>
<keyword evidence="2" id="KW-1185">Reference proteome</keyword>
<name>A0A2P7R9T9_9GAMM</name>
<dbReference type="EMBL" id="PXYH01000003">
    <property type="protein sequence ID" value="PSJ47008.1"/>
    <property type="molecule type" value="Genomic_DNA"/>
</dbReference>
<evidence type="ECO:0000313" key="1">
    <source>
        <dbReference type="EMBL" id="PSJ47008.1"/>
    </source>
</evidence>
<dbReference type="InterPro" id="IPR036374">
    <property type="entry name" value="OxRdtase_Mopterin-bd_sf"/>
</dbReference>
<dbReference type="OrthoDB" id="9798763at2"/>
<dbReference type="AlphaFoldDB" id="A0A2P7R9T9"/>
<dbReference type="Proteomes" id="UP000242181">
    <property type="component" value="Unassembled WGS sequence"/>
</dbReference>